<evidence type="ECO:0000256" key="3">
    <source>
        <dbReference type="ARBA" id="ARBA00023125"/>
    </source>
</evidence>
<dbReference type="PANTHER" id="PTHR31391:SF155">
    <property type="entry name" value="B3 DOMAIN-CONTAINING PROTEIN OS11G0197600"/>
    <property type="match status" value="1"/>
</dbReference>
<sequence length="291" mass="33547">MGSSSRSASVTSVRPDEFFKIFLSPKSFYKMKVPVEFFPQITCKVPGIFSLCGPSGGVWKVCLLEMDDGYYFEEGWQDFVIDNYMSDGDFCIFKYVKKLCLRVQIFDQNGCEKESAFRANCSQPCTFNFSASRMGKRGEKAVKNQAERLGGPFLSQRRDITYEEKMMAFNAALRFVSKRPFTMITMRVSHVYTGFCLPLPCSFWKAHLPHRSQGMTVRDPRGKAWAVRFYVHPNHQTGQLSEGWRKISFTNNIEASDVCIFELVKPNELKLHIFRVVEEITPLKKERDMSN</sequence>
<dbReference type="PANTHER" id="PTHR31391">
    <property type="entry name" value="B3 DOMAIN-CONTAINING PROTEIN OS11G0197600-RELATED"/>
    <property type="match status" value="1"/>
</dbReference>
<proteinExistence type="predicted"/>
<keyword evidence="3" id="KW-0238">DNA-binding</keyword>
<protein>
    <recommendedName>
        <fullName evidence="6">TF-B3 domain-containing protein</fullName>
    </recommendedName>
</protein>
<dbReference type="InterPro" id="IPR044837">
    <property type="entry name" value="REM16-like"/>
</dbReference>
<dbReference type="AlphaFoldDB" id="A0AA41VST5"/>
<comment type="subcellular location">
    <subcellularLocation>
        <location evidence="1">Nucleus</location>
    </subcellularLocation>
</comment>
<feature type="domain" description="TF-B3" evidence="6">
    <location>
        <begin position="182"/>
        <end position="277"/>
    </location>
</feature>
<evidence type="ECO:0000256" key="4">
    <source>
        <dbReference type="ARBA" id="ARBA00023163"/>
    </source>
</evidence>
<evidence type="ECO:0000256" key="1">
    <source>
        <dbReference type="ARBA" id="ARBA00004123"/>
    </source>
</evidence>
<evidence type="ECO:0000313" key="7">
    <source>
        <dbReference type="EMBL" id="MCL7046826.1"/>
    </source>
</evidence>
<name>A0AA41VST5_PAPNU</name>
<dbReference type="Proteomes" id="UP001177140">
    <property type="component" value="Unassembled WGS sequence"/>
</dbReference>
<dbReference type="GO" id="GO:0003677">
    <property type="term" value="F:DNA binding"/>
    <property type="evidence" value="ECO:0007669"/>
    <property type="project" value="UniProtKB-KW"/>
</dbReference>
<dbReference type="InterPro" id="IPR003340">
    <property type="entry name" value="B3_DNA-bd"/>
</dbReference>
<evidence type="ECO:0000256" key="2">
    <source>
        <dbReference type="ARBA" id="ARBA00023015"/>
    </source>
</evidence>
<evidence type="ECO:0000256" key="5">
    <source>
        <dbReference type="ARBA" id="ARBA00023242"/>
    </source>
</evidence>
<evidence type="ECO:0000313" key="8">
    <source>
        <dbReference type="EMBL" id="MCL7048549.1"/>
    </source>
</evidence>
<accession>A0AA41VST5</accession>
<keyword evidence="4" id="KW-0804">Transcription</keyword>
<dbReference type="EMBL" id="JAJJMA010286147">
    <property type="protein sequence ID" value="MCL7046826.1"/>
    <property type="molecule type" value="Genomic_DNA"/>
</dbReference>
<keyword evidence="9" id="KW-1185">Reference proteome</keyword>
<reference evidence="7" key="1">
    <citation type="submission" date="2022-03" db="EMBL/GenBank/DDBJ databases">
        <title>A functionally conserved STORR gene fusion in Papaver species that diverged 16.8 million years ago.</title>
        <authorList>
            <person name="Catania T."/>
        </authorList>
    </citation>
    <scope>NUCLEOTIDE SEQUENCE</scope>
    <source>
        <strain evidence="7">S-191538</strain>
    </source>
</reference>
<dbReference type="CDD" id="cd10017">
    <property type="entry name" value="B3_DNA"/>
    <property type="match status" value="2"/>
</dbReference>
<keyword evidence="2" id="KW-0805">Transcription regulation</keyword>
<dbReference type="SMART" id="SM01019">
    <property type="entry name" value="B3"/>
    <property type="match status" value="2"/>
</dbReference>
<dbReference type="EMBL" id="JAJJMA010305635">
    <property type="protein sequence ID" value="MCL7048549.1"/>
    <property type="molecule type" value="Genomic_DNA"/>
</dbReference>
<gene>
    <name evidence="7" type="ORF">MKW94_006269</name>
    <name evidence="8" type="ORF">MKW94_008087</name>
</gene>
<dbReference type="SUPFAM" id="SSF101936">
    <property type="entry name" value="DNA-binding pseudobarrel domain"/>
    <property type="match status" value="2"/>
</dbReference>
<dbReference type="Gene3D" id="2.40.330.10">
    <property type="entry name" value="DNA-binding pseudobarrel domain"/>
    <property type="match status" value="2"/>
</dbReference>
<feature type="domain" description="TF-B3" evidence="6">
    <location>
        <begin position="16"/>
        <end position="109"/>
    </location>
</feature>
<evidence type="ECO:0000313" key="9">
    <source>
        <dbReference type="Proteomes" id="UP001177140"/>
    </source>
</evidence>
<evidence type="ECO:0000259" key="6">
    <source>
        <dbReference type="PROSITE" id="PS50863"/>
    </source>
</evidence>
<comment type="caution">
    <text evidence="7">The sequence shown here is derived from an EMBL/GenBank/DDBJ whole genome shotgun (WGS) entry which is preliminary data.</text>
</comment>
<keyword evidence="5" id="KW-0539">Nucleus</keyword>
<dbReference type="PROSITE" id="PS50863">
    <property type="entry name" value="B3"/>
    <property type="match status" value="2"/>
</dbReference>
<dbReference type="GO" id="GO:0005634">
    <property type="term" value="C:nucleus"/>
    <property type="evidence" value="ECO:0007669"/>
    <property type="project" value="UniProtKB-SubCell"/>
</dbReference>
<dbReference type="InterPro" id="IPR015300">
    <property type="entry name" value="DNA-bd_pseudobarrel_sf"/>
</dbReference>
<organism evidence="7 9">
    <name type="scientific">Papaver nudicaule</name>
    <name type="common">Iceland poppy</name>
    <dbReference type="NCBI Taxonomy" id="74823"/>
    <lineage>
        <taxon>Eukaryota</taxon>
        <taxon>Viridiplantae</taxon>
        <taxon>Streptophyta</taxon>
        <taxon>Embryophyta</taxon>
        <taxon>Tracheophyta</taxon>
        <taxon>Spermatophyta</taxon>
        <taxon>Magnoliopsida</taxon>
        <taxon>Ranunculales</taxon>
        <taxon>Papaveraceae</taxon>
        <taxon>Papaveroideae</taxon>
        <taxon>Papaver</taxon>
    </lineage>
</organism>
<dbReference type="Pfam" id="PF02362">
    <property type="entry name" value="B3"/>
    <property type="match status" value="2"/>
</dbReference>